<keyword evidence="3" id="KW-1185">Reference proteome</keyword>
<dbReference type="VEuPathDB" id="TriTrypDB:TEOVI_000703800"/>
<dbReference type="Proteomes" id="UP000195570">
    <property type="component" value="Unassembled WGS sequence"/>
</dbReference>
<sequence length="357" mass="38109">MTDPQEDNIFARSAILRWAASILRSEYSSFTDIAAKDVAVLLHAIFNNHAGENEEDGGPVVSLHDIQFCDNPTSMTRLLNAKRVLSLVQSLSSSPASTDSGGSGNEGSRLVPTGVGNMTACAWLEGDAFVEELKMWRWIRDAAFKRGLEASELERRVHSFLGTRVDKNVINEEGADALLSRKRPRGEETSGATFTRDMEAAAGVNAGTASYGGRSNGKGVFKNSDSNDGKLLQEGQTSEERDAQSLLNITCDGVEAAPGLLNVLEGVMKELNSRKLAGGETTFQHGSDGLTCEPHTSENLRGSGSAASECSTCPSIYASAIQQNYVAIERLESLRNMAVAACLKRDAAGLLGFLSLA</sequence>
<comment type="caution">
    <text evidence="2">The sequence shown here is derived from an EMBL/GenBank/DDBJ whole genome shotgun (WGS) entry which is preliminary data.</text>
</comment>
<organism evidence="2 3">
    <name type="scientific">Trypanosoma equiperdum</name>
    <dbReference type="NCBI Taxonomy" id="5694"/>
    <lineage>
        <taxon>Eukaryota</taxon>
        <taxon>Discoba</taxon>
        <taxon>Euglenozoa</taxon>
        <taxon>Kinetoplastea</taxon>
        <taxon>Metakinetoplastina</taxon>
        <taxon>Trypanosomatida</taxon>
        <taxon>Trypanosomatidae</taxon>
        <taxon>Trypanosoma</taxon>
    </lineage>
</organism>
<dbReference type="EMBL" id="CZPT02000213">
    <property type="protein sequence ID" value="SCU65116.1"/>
    <property type="molecule type" value="Genomic_DNA"/>
</dbReference>
<name>A0A1G4I0R5_TRYEQ</name>
<dbReference type="RefSeq" id="XP_067076771.1">
    <property type="nucleotide sequence ID" value="XM_067220670.1"/>
</dbReference>
<dbReference type="GeneID" id="92380972"/>
<evidence type="ECO:0000256" key="1">
    <source>
        <dbReference type="SAM" id="MobiDB-lite"/>
    </source>
</evidence>
<accession>A0A1G4I0R5</accession>
<feature type="region of interest" description="Disordered" evidence="1">
    <location>
        <begin position="215"/>
        <end position="241"/>
    </location>
</feature>
<gene>
    <name evidence="2" type="ORF">TEOVI_000703800</name>
</gene>
<proteinExistence type="predicted"/>
<evidence type="ECO:0000313" key="2">
    <source>
        <dbReference type="EMBL" id="SCU65116.1"/>
    </source>
</evidence>
<protein>
    <submittedName>
        <fullName evidence="2">Uncharacterized protein</fullName>
    </submittedName>
</protein>
<dbReference type="AlphaFoldDB" id="A0A1G4I0R5"/>
<evidence type="ECO:0000313" key="3">
    <source>
        <dbReference type="Proteomes" id="UP000195570"/>
    </source>
</evidence>
<reference evidence="2" key="1">
    <citation type="submission" date="2016-09" db="EMBL/GenBank/DDBJ databases">
        <authorList>
            <person name="Hebert L."/>
            <person name="Moumen B."/>
        </authorList>
    </citation>
    <scope>NUCLEOTIDE SEQUENCE [LARGE SCALE GENOMIC DNA]</scope>
    <source>
        <strain evidence="2">OVI</strain>
    </source>
</reference>